<evidence type="ECO:0008006" key="3">
    <source>
        <dbReference type="Google" id="ProtNLM"/>
    </source>
</evidence>
<keyword evidence="2" id="KW-1185">Reference proteome</keyword>
<comment type="caution">
    <text evidence="1">The sequence shown here is derived from an EMBL/GenBank/DDBJ whole genome shotgun (WGS) entry which is preliminary data.</text>
</comment>
<evidence type="ECO:0000313" key="1">
    <source>
        <dbReference type="EMBL" id="MCI35746.1"/>
    </source>
</evidence>
<feature type="non-terminal residue" evidence="1">
    <location>
        <position position="1"/>
    </location>
</feature>
<reference evidence="1 2" key="1">
    <citation type="journal article" date="2018" name="Front. Plant Sci.">
        <title>Red Clover (Trifolium pratense) and Zigzag Clover (T. medium) - A Picture of Genomic Similarities and Differences.</title>
        <authorList>
            <person name="Dluhosova J."/>
            <person name="Istvanek J."/>
            <person name="Nedelnik J."/>
            <person name="Repkova J."/>
        </authorList>
    </citation>
    <scope>NUCLEOTIDE SEQUENCE [LARGE SCALE GENOMIC DNA]</scope>
    <source>
        <strain evidence="2">cv. 10/8</strain>
        <tissue evidence="1">Leaf</tissue>
    </source>
</reference>
<protein>
    <recommendedName>
        <fullName evidence="3">Reverse transcriptase zinc-binding domain-containing protein</fullName>
    </recommendedName>
</protein>
<name>A0A392RIV5_9FABA</name>
<proteinExistence type="predicted"/>
<dbReference type="AlphaFoldDB" id="A0A392RIV5"/>
<dbReference type="Proteomes" id="UP000265520">
    <property type="component" value="Unassembled WGS sequence"/>
</dbReference>
<evidence type="ECO:0000313" key="2">
    <source>
        <dbReference type="Proteomes" id="UP000265520"/>
    </source>
</evidence>
<dbReference type="EMBL" id="LXQA010226644">
    <property type="protein sequence ID" value="MCI35746.1"/>
    <property type="molecule type" value="Genomic_DNA"/>
</dbReference>
<accession>A0A392RIV5</accession>
<sequence>ILNCESAQPNEREWDVELVCSMFNEDVACNINTMPLLESVTEDSRCWWPDSRVWNLEVSPVVKNFLWRMLRDCLPTRSL</sequence>
<organism evidence="1 2">
    <name type="scientific">Trifolium medium</name>
    <dbReference type="NCBI Taxonomy" id="97028"/>
    <lineage>
        <taxon>Eukaryota</taxon>
        <taxon>Viridiplantae</taxon>
        <taxon>Streptophyta</taxon>
        <taxon>Embryophyta</taxon>
        <taxon>Tracheophyta</taxon>
        <taxon>Spermatophyta</taxon>
        <taxon>Magnoliopsida</taxon>
        <taxon>eudicotyledons</taxon>
        <taxon>Gunneridae</taxon>
        <taxon>Pentapetalae</taxon>
        <taxon>rosids</taxon>
        <taxon>fabids</taxon>
        <taxon>Fabales</taxon>
        <taxon>Fabaceae</taxon>
        <taxon>Papilionoideae</taxon>
        <taxon>50 kb inversion clade</taxon>
        <taxon>NPAAA clade</taxon>
        <taxon>Hologalegina</taxon>
        <taxon>IRL clade</taxon>
        <taxon>Trifolieae</taxon>
        <taxon>Trifolium</taxon>
    </lineage>
</organism>